<comment type="caution">
    <text evidence="2">The sequence shown here is derived from an EMBL/GenBank/DDBJ whole genome shotgun (WGS) entry which is preliminary data.</text>
</comment>
<feature type="transmembrane region" description="Helical" evidence="1">
    <location>
        <begin position="150"/>
        <end position="169"/>
    </location>
</feature>
<dbReference type="EMBL" id="JAHRIO010060432">
    <property type="protein sequence ID" value="MEQ2177910.1"/>
    <property type="molecule type" value="Genomic_DNA"/>
</dbReference>
<keyword evidence="1" id="KW-0812">Transmembrane</keyword>
<dbReference type="Proteomes" id="UP001476798">
    <property type="component" value="Unassembled WGS sequence"/>
</dbReference>
<evidence type="ECO:0000313" key="2">
    <source>
        <dbReference type="EMBL" id="MEQ2177910.1"/>
    </source>
</evidence>
<reference evidence="2 3" key="1">
    <citation type="submission" date="2021-06" db="EMBL/GenBank/DDBJ databases">
        <authorList>
            <person name="Palmer J.M."/>
        </authorList>
    </citation>
    <scope>NUCLEOTIDE SEQUENCE [LARGE SCALE GENOMIC DNA]</scope>
    <source>
        <strain evidence="2 3">GA_2019</strain>
        <tissue evidence="2">Muscle</tissue>
    </source>
</reference>
<sequence>MLVRLKERFSLKLGCFFKRSTSKRAVPPLEMLLLALLISALRLKSFSSMEINCSATSTRDGTFYNVPDFGDHRCDYHWINNSNQTMANTDEKMDDLVVASNITSLQTHKCYERIEYVLDCYPKAKKNASCVTNCSQIAGVSRKLGTKYRWIAPVISAALCLLVVGILCYRHLHPEVKECNIHTRVDHIRESAAR</sequence>
<protein>
    <submittedName>
        <fullName evidence="2">Uncharacterized protein</fullName>
    </submittedName>
</protein>
<gene>
    <name evidence="2" type="ORF">GOODEAATRI_008602</name>
</gene>
<proteinExistence type="predicted"/>
<evidence type="ECO:0000313" key="3">
    <source>
        <dbReference type="Proteomes" id="UP001476798"/>
    </source>
</evidence>
<keyword evidence="3" id="KW-1185">Reference proteome</keyword>
<keyword evidence="1" id="KW-1133">Transmembrane helix</keyword>
<accession>A0ABV0P2S1</accession>
<name>A0ABV0P2S1_9TELE</name>
<evidence type="ECO:0000256" key="1">
    <source>
        <dbReference type="SAM" id="Phobius"/>
    </source>
</evidence>
<organism evidence="2 3">
    <name type="scientific">Goodea atripinnis</name>
    <dbReference type="NCBI Taxonomy" id="208336"/>
    <lineage>
        <taxon>Eukaryota</taxon>
        <taxon>Metazoa</taxon>
        <taxon>Chordata</taxon>
        <taxon>Craniata</taxon>
        <taxon>Vertebrata</taxon>
        <taxon>Euteleostomi</taxon>
        <taxon>Actinopterygii</taxon>
        <taxon>Neopterygii</taxon>
        <taxon>Teleostei</taxon>
        <taxon>Neoteleostei</taxon>
        <taxon>Acanthomorphata</taxon>
        <taxon>Ovalentaria</taxon>
        <taxon>Atherinomorphae</taxon>
        <taxon>Cyprinodontiformes</taxon>
        <taxon>Goodeidae</taxon>
        <taxon>Goodea</taxon>
    </lineage>
</organism>
<keyword evidence="1" id="KW-0472">Membrane</keyword>